<keyword evidence="4 5" id="KW-0472">Membrane</keyword>
<name>A0A8E1WK84_9HYPH</name>
<keyword evidence="9" id="KW-1185">Reference proteome</keyword>
<dbReference type="InterPro" id="IPR032808">
    <property type="entry name" value="DoxX"/>
</dbReference>
<reference evidence="6 8" key="1">
    <citation type="submission" date="2020-08" db="EMBL/GenBank/DDBJ databases">
        <title>Genomic Encyclopedia of Type Strains, Phase IV (KMG-IV): sequencing the most valuable type-strain genomes for metagenomic binning, comparative biology and taxonomic classification.</title>
        <authorList>
            <person name="Goeker M."/>
        </authorList>
    </citation>
    <scope>NUCLEOTIDE SEQUENCE [LARGE SCALE GENOMIC DNA]</scope>
    <source>
        <strain evidence="6 8">DSM 17454</strain>
    </source>
</reference>
<evidence type="ECO:0000313" key="7">
    <source>
        <dbReference type="EMBL" id="MBE1202724.1"/>
    </source>
</evidence>
<gene>
    <name evidence="6" type="ORF">HNQ96_004526</name>
    <name evidence="7" type="ORF">IHE39_00295</name>
</gene>
<feature type="transmembrane region" description="Helical" evidence="5">
    <location>
        <begin position="68"/>
        <end position="89"/>
    </location>
</feature>
<proteinExistence type="predicted"/>
<evidence type="ECO:0000256" key="5">
    <source>
        <dbReference type="SAM" id="Phobius"/>
    </source>
</evidence>
<evidence type="ECO:0000256" key="1">
    <source>
        <dbReference type="ARBA" id="ARBA00004141"/>
    </source>
</evidence>
<protein>
    <submittedName>
        <fullName evidence="7">DoxX family protein</fullName>
    </submittedName>
    <submittedName>
        <fullName evidence="6">Oxidoreductase</fullName>
    </submittedName>
</protein>
<accession>A0A8E1WK84</accession>
<sequence>MATIAESLGFILLGGVFVWAGVEHFWNFRSVTGHLTEKGFPAAPVLLGLGSIVEIIAGLCLAVGVMRAYAAIALILFTIAATLTALNFWRYSGAERQGLRSAFIINFAVVGGLILAATA</sequence>
<comment type="subcellular location">
    <subcellularLocation>
        <location evidence="1">Membrane</location>
        <topology evidence="1">Multi-pass membrane protein</topology>
    </subcellularLocation>
</comment>
<evidence type="ECO:0000313" key="8">
    <source>
        <dbReference type="Proteomes" id="UP000532373"/>
    </source>
</evidence>
<comment type="caution">
    <text evidence="6">The sequence shown here is derived from an EMBL/GenBank/DDBJ whole genome shotgun (WGS) entry which is preliminary data.</text>
</comment>
<evidence type="ECO:0000313" key="6">
    <source>
        <dbReference type="EMBL" id="MBB6468642.1"/>
    </source>
</evidence>
<dbReference type="EMBL" id="JACZEP010000001">
    <property type="protein sequence ID" value="MBE1202724.1"/>
    <property type="molecule type" value="Genomic_DNA"/>
</dbReference>
<evidence type="ECO:0000313" key="9">
    <source>
        <dbReference type="Proteomes" id="UP000598227"/>
    </source>
</evidence>
<evidence type="ECO:0000256" key="3">
    <source>
        <dbReference type="ARBA" id="ARBA00022989"/>
    </source>
</evidence>
<dbReference type="Proteomes" id="UP000598227">
    <property type="component" value="Unassembled WGS sequence"/>
</dbReference>
<keyword evidence="2 5" id="KW-0812">Transmembrane</keyword>
<feature type="transmembrane region" description="Helical" evidence="5">
    <location>
        <begin position="101"/>
        <end position="118"/>
    </location>
</feature>
<feature type="transmembrane region" description="Helical" evidence="5">
    <location>
        <begin position="40"/>
        <end position="61"/>
    </location>
</feature>
<dbReference type="Pfam" id="PF07681">
    <property type="entry name" value="DoxX"/>
    <property type="match status" value="1"/>
</dbReference>
<organism evidence="6 8">
    <name type="scientific">Aminobacter carboxidus</name>
    <dbReference type="NCBI Taxonomy" id="376165"/>
    <lineage>
        <taxon>Bacteria</taxon>
        <taxon>Pseudomonadati</taxon>
        <taxon>Pseudomonadota</taxon>
        <taxon>Alphaproteobacteria</taxon>
        <taxon>Hyphomicrobiales</taxon>
        <taxon>Phyllobacteriaceae</taxon>
        <taxon>Aminobacter</taxon>
    </lineage>
</organism>
<keyword evidence="3 5" id="KW-1133">Transmembrane helix</keyword>
<dbReference type="RefSeq" id="WP_184771345.1">
    <property type="nucleotide sequence ID" value="NZ_JACHGI010000011.1"/>
</dbReference>
<dbReference type="EMBL" id="JACHGI010000011">
    <property type="protein sequence ID" value="MBB6468642.1"/>
    <property type="molecule type" value="Genomic_DNA"/>
</dbReference>
<dbReference type="GO" id="GO:0016020">
    <property type="term" value="C:membrane"/>
    <property type="evidence" value="ECO:0007669"/>
    <property type="project" value="UniProtKB-SubCell"/>
</dbReference>
<reference evidence="7 9" key="2">
    <citation type="submission" date="2020-09" db="EMBL/GenBank/DDBJ databases">
        <title>Draft Genome Sequence of Aminobacter carboxidus type strain DSM 1086, a soil Gram-negative carboxydobacterium.</title>
        <authorList>
            <person name="Turrini P."/>
            <person name="Tescari M."/>
            <person name="Artuso I."/>
            <person name="Lugli G.A."/>
            <person name="Frangipani E."/>
            <person name="Ventura M."/>
            <person name="Visca P."/>
        </authorList>
    </citation>
    <scope>NUCLEOTIDE SEQUENCE [LARGE SCALE GENOMIC DNA]</scope>
    <source>
        <strain evidence="7 9">DSM 1086</strain>
    </source>
</reference>
<feature type="transmembrane region" description="Helical" evidence="5">
    <location>
        <begin position="7"/>
        <end position="28"/>
    </location>
</feature>
<evidence type="ECO:0000256" key="2">
    <source>
        <dbReference type="ARBA" id="ARBA00022692"/>
    </source>
</evidence>
<dbReference type="Proteomes" id="UP000532373">
    <property type="component" value="Unassembled WGS sequence"/>
</dbReference>
<dbReference type="AlphaFoldDB" id="A0A8E1WK84"/>
<evidence type="ECO:0000256" key="4">
    <source>
        <dbReference type="ARBA" id="ARBA00023136"/>
    </source>
</evidence>